<comment type="caution">
    <text evidence="1">The sequence shown here is derived from an EMBL/GenBank/DDBJ whole genome shotgun (WGS) entry which is preliminary data.</text>
</comment>
<sequence>MRRIIVDTEWTATPWSEHRDLLWISLADSAGATFCGFNLDYQVHPSYEQYTETLLAIITPDVPRLSRQALSSEVRQFCGESVQFWAWIPTLTSFTAWAKLGAEAASVYERCRDIDIQMLRSLINPWPSSWTTSVEDLNAAATTAGVTLPERSKNHLHPRAHALWNQQLFNLIHSAQGAQ</sequence>
<keyword evidence="2" id="KW-1185">Reference proteome</keyword>
<dbReference type="Gene3D" id="3.30.420.10">
    <property type="entry name" value="Ribonuclease H-like superfamily/Ribonuclease H"/>
    <property type="match status" value="1"/>
</dbReference>
<proteinExistence type="predicted"/>
<dbReference type="EMBL" id="BJCL01000003">
    <property type="protein sequence ID" value="GCL62559.1"/>
    <property type="molecule type" value="Genomic_DNA"/>
</dbReference>
<dbReference type="OrthoDB" id="6482216at2"/>
<evidence type="ECO:0000313" key="2">
    <source>
        <dbReference type="Proteomes" id="UP000301751"/>
    </source>
</evidence>
<dbReference type="RefSeq" id="WP_137732307.1">
    <property type="nucleotide sequence ID" value="NZ_BJCL01000003.1"/>
</dbReference>
<gene>
    <name evidence="1" type="ORF">AQPW35_16400</name>
</gene>
<protein>
    <submittedName>
        <fullName evidence="1">Uncharacterized protein</fullName>
    </submittedName>
</protein>
<evidence type="ECO:0000313" key="1">
    <source>
        <dbReference type="EMBL" id="GCL62559.1"/>
    </source>
</evidence>
<dbReference type="Proteomes" id="UP000301751">
    <property type="component" value="Unassembled WGS sequence"/>
</dbReference>
<accession>A0A480ALG6</accession>
<name>A0A480ALG6_9BURK</name>
<dbReference type="GO" id="GO:0003676">
    <property type="term" value="F:nucleic acid binding"/>
    <property type="evidence" value="ECO:0007669"/>
    <property type="project" value="InterPro"/>
</dbReference>
<dbReference type="InterPro" id="IPR036397">
    <property type="entry name" value="RNaseH_sf"/>
</dbReference>
<reference evidence="2" key="1">
    <citation type="submission" date="2019-03" db="EMBL/GenBank/DDBJ databases">
        <title>Aquabacterium pictum sp.nov., the first bacteriochlorophyll a-containing freshwater bacterium in the genus Aquabacterium of the class Betaproteobacteria.</title>
        <authorList>
            <person name="Hirose S."/>
            <person name="Tank M."/>
            <person name="Hara E."/>
            <person name="Tamaki H."/>
            <person name="Takaichi S."/>
            <person name="Haruta S."/>
            <person name="Hanada S."/>
        </authorList>
    </citation>
    <scope>NUCLEOTIDE SEQUENCE [LARGE SCALE GENOMIC DNA]</scope>
    <source>
        <strain evidence="2">W35</strain>
    </source>
</reference>
<organism evidence="1 2">
    <name type="scientific">Pseudaquabacterium pictum</name>
    <dbReference type="NCBI Taxonomy" id="2315236"/>
    <lineage>
        <taxon>Bacteria</taxon>
        <taxon>Pseudomonadati</taxon>
        <taxon>Pseudomonadota</taxon>
        <taxon>Betaproteobacteria</taxon>
        <taxon>Burkholderiales</taxon>
        <taxon>Sphaerotilaceae</taxon>
        <taxon>Pseudaquabacterium</taxon>
    </lineage>
</organism>
<dbReference type="AlphaFoldDB" id="A0A480ALG6"/>